<dbReference type="OrthoDB" id="9791262at2"/>
<dbReference type="GO" id="GO:0005506">
    <property type="term" value="F:iron ion binding"/>
    <property type="evidence" value="ECO:0007669"/>
    <property type="project" value="UniProtKB-ARBA"/>
</dbReference>
<evidence type="ECO:0000313" key="4">
    <source>
        <dbReference type="Proteomes" id="UP000216020"/>
    </source>
</evidence>
<reference evidence="4" key="1">
    <citation type="submission" date="2017-05" db="EMBL/GenBank/DDBJ databases">
        <title>Complete and WGS of Bordetella genogroups.</title>
        <authorList>
            <person name="Spilker T."/>
            <person name="Lipuma J."/>
        </authorList>
    </citation>
    <scope>NUCLEOTIDE SEQUENCE [LARGE SCALE GENOMIC DNA]</scope>
    <source>
        <strain evidence="4">AU16122</strain>
    </source>
</reference>
<dbReference type="Gene3D" id="2.60.120.620">
    <property type="entry name" value="q2cbj1_9rhob like domain"/>
    <property type="match status" value="1"/>
</dbReference>
<dbReference type="Pfam" id="PF05721">
    <property type="entry name" value="PhyH"/>
    <property type="match status" value="1"/>
</dbReference>
<dbReference type="EMBL" id="NEVM01000002">
    <property type="protein sequence ID" value="OZI34506.1"/>
    <property type="molecule type" value="Genomic_DNA"/>
</dbReference>
<evidence type="ECO:0000256" key="2">
    <source>
        <dbReference type="SAM" id="MobiDB-lite"/>
    </source>
</evidence>
<keyword evidence="3" id="KW-0560">Oxidoreductase</keyword>
<keyword evidence="4" id="KW-1185">Reference proteome</keyword>
<dbReference type="GO" id="GO:0016706">
    <property type="term" value="F:2-oxoglutarate-dependent dioxygenase activity"/>
    <property type="evidence" value="ECO:0007669"/>
    <property type="project" value="UniProtKB-ARBA"/>
</dbReference>
<dbReference type="PANTHER" id="PTHR20883:SF48">
    <property type="entry name" value="ECTOINE DIOXYGENASE"/>
    <property type="match status" value="1"/>
</dbReference>
<comment type="caution">
    <text evidence="3">The sequence shown here is derived from an EMBL/GenBank/DDBJ whole genome shotgun (WGS) entry which is preliminary data.</text>
</comment>
<evidence type="ECO:0000313" key="3">
    <source>
        <dbReference type="EMBL" id="OZI34506.1"/>
    </source>
</evidence>
<dbReference type="SUPFAM" id="SSF51197">
    <property type="entry name" value="Clavaminate synthase-like"/>
    <property type="match status" value="1"/>
</dbReference>
<comment type="cofactor">
    <cofactor evidence="1">
        <name>Fe(2+)</name>
        <dbReference type="ChEBI" id="CHEBI:29033"/>
    </cofactor>
</comment>
<protein>
    <submittedName>
        <fullName evidence="3">Phytanoyl-CoA dioxygenase</fullName>
    </submittedName>
</protein>
<dbReference type="AlphaFoldDB" id="A0A261SAX1"/>
<dbReference type="PANTHER" id="PTHR20883">
    <property type="entry name" value="PHYTANOYL-COA DIOXYGENASE DOMAIN CONTAINING 1"/>
    <property type="match status" value="1"/>
</dbReference>
<evidence type="ECO:0000256" key="1">
    <source>
        <dbReference type="ARBA" id="ARBA00001954"/>
    </source>
</evidence>
<accession>A0A261SAX1</accession>
<dbReference type="RefSeq" id="WP_094853496.1">
    <property type="nucleotide sequence ID" value="NZ_NEVM01000002.1"/>
</dbReference>
<keyword evidence="3" id="KW-0223">Dioxygenase</keyword>
<sequence>MSPLNASQIETLRQQGFVIAKQFLSPERRAALRRLSETQLAQARAPLEYEADLRYPGAPSSRNAEGGGTVRRLLDAYARDPAYAAWAADPAIAASLQAYFGEPVVLSRAHHNCVMTKHPRYGSLTGWHRDIRYWSFDKEDLVSTWLALGRETSHNGALWLVPGSHAMDLAPERFDAVQFLREDLPENQALIAQAVSPELEPGDVLFFHCRTLHAAGRNQSDEVKLSVVHTYHGAGTRPRPGTRSAGKPEVPLAVKQS</sequence>
<dbReference type="Proteomes" id="UP000216020">
    <property type="component" value="Unassembled WGS sequence"/>
</dbReference>
<feature type="region of interest" description="Disordered" evidence="2">
    <location>
        <begin position="232"/>
        <end position="257"/>
    </location>
</feature>
<organism evidence="3 4">
    <name type="scientific">Bordetella genomosp. 10</name>
    <dbReference type="NCBI Taxonomy" id="1416804"/>
    <lineage>
        <taxon>Bacteria</taxon>
        <taxon>Pseudomonadati</taxon>
        <taxon>Pseudomonadota</taxon>
        <taxon>Betaproteobacteria</taxon>
        <taxon>Burkholderiales</taxon>
        <taxon>Alcaligenaceae</taxon>
        <taxon>Bordetella</taxon>
    </lineage>
</organism>
<dbReference type="InterPro" id="IPR008775">
    <property type="entry name" value="Phytyl_CoA_dOase-like"/>
</dbReference>
<proteinExistence type="predicted"/>
<gene>
    <name evidence="3" type="ORF">CAL29_13440</name>
</gene>
<name>A0A261SAX1_9BORD</name>